<gene>
    <name evidence="3" type="ORF">SEMRO_2015_G311070.1</name>
</gene>
<dbReference type="InterPro" id="IPR009643">
    <property type="entry name" value="HS1-bd"/>
</dbReference>
<feature type="region of interest" description="Disordered" evidence="2">
    <location>
        <begin position="66"/>
        <end position="135"/>
    </location>
</feature>
<accession>A0A9N8ESY8</accession>
<dbReference type="Proteomes" id="UP001153069">
    <property type="component" value="Unassembled WGS sequence"/>
</dbReference>
<feature type="compositionally biased region" description="Pro residues" evidence="2">
    <location>
        <begin position="99"/>
        <end position="118"/>
    </location>
</feature>
<evidence type="ECO:0000313" key="3">
    <source>
        <dbReference type="EMBL" id="CAB9527542.1"/>
    </source>
</evidence>
<dbReference type="GO" id="GO:0005829">
    <property type="term" value="C:cytosol"/>
    <property type="evidence" value="ECO:0007669"/>
    <property type="project" value="TreeGrafter"/>
</dbReference>
<feature type="region of interest" description="Disordered" evidence="2">
    <location>
        <begin position="1"/>
        <end position="46"/>
    </location>
</feature>
<name>A0A9N8ESY8_9STRA</name>
<sequence>MEDKNDGTNNRLSGGTPSSRSSKGTRSSPHRAPAEEEVPITEAEAAQPDLAIFVHDLLQEMEGRFSEMGDSISGRMESMGKKMEELETSVNELMEQAGLPPPATQPPPGTPPLPPPPQDKATPSPTAAAVPRMVL</sequence>
<dbReference type="AlphaFoldDB" id="A0A9N8ESY8"/>
<keyword evidence="4" id="KW-1185">Reference proteome</keyword>
<dbReference type="GO" id="GO:0005634">
    <property type="term" value="C:nucleus"/>
    <property type="evidence" value="ECO:0007669"/>
    <property type="project" value="TreeGrafter"/>
</dbReference>
<evidence type="ECO:0000313" key="4">
    <source>
        <dbReference type="Proteomes" id="UP001153069"/>
    </source>
</evidence>
<protein>
    <submittedName>
        <fullName evidence="3">Heat shock factor binding protein</fullName>
    </submittedName>
</protein>
<comment type="caution">
    <text evidence="3">The sequence shown here is derived from an EMBL/GenBank/DDBJ whole genome shotgun (WGS) entry which is preliminary data.</text>
</comment>
<organism evidence="3 4">
    <name type="scientific">Seminavis robusta</name>
    <dbReference type="NCBI Taxonomy" id="568900"/>
    <lineage>
        <taxon>Eukaryota</taxon>
        <taxon>Sar</taxon>
        <taxon>Stramenopiles</taxon>
        <taxon>Ochrophyta</taxon>
        <taxon>Bacillariophyta</taxon>
        <taxon>Bacillariophyceae</taxon>
        <taxon>Bacillariophycidae</taxon>
        <taxon>Naviculales</taxon>
        <taxon>Naviculaceae</taxon>
        <taxon>Seminavis</taxon>
    </lineage>
</organism>
<evidence type="ECO:0000256" key="1">
    <source>
        <dbReference type="ARBA" id="ARBA00006349"/>
    </source>
</evidence>
<dbReference type="EMBL" id="CAICTM010002013">
    <property type="protein sequence ID" value="CAB9527542.1"/>
    <property type="molecule type" value="Genomic_DNA"/>
</dbReference>
<proteinExistence type="inferred from homology"/>
<dbReference type="OrthoDB" id="47693at2759"/>
<dbReference type="PANTHER" id="PTHR19424:SF0">
    <property type="entry name" value="HEAT SHOCK FACTOR BINDING PROTEIN 1"/>
    <property type="match status" value="1"/>
</dbReference>
<dbReference type="PANTHER" id="PTHR19424">
    <property type="entry name" value="HEAT SHOCK FACTOR BINDING PROTEIN 1"/>
    <property type="match status" value="1"/>
</dbReference>
<dbReference type="GO" id="GO:0070370">
    <property type="term" value="P:cellular heat acclimation"/>
    <property type="evidence" value="ECO:0007669"/>
    <property type="project" value="TreeGrafter"/>
</dbReference>
<evidence type="ECO:0000256" key="2">
    <source>
        <dbReference type="SAM" id="MobiDB-lite"/>
    </source>
</evidence>
<keyword evidence="3" id="KW-0346">Stress response</keyword>
<feature type="compositionally biased region" description="Low complexity" evidence="2">
    <location>
        <begin position="13"/>
        <end position="27"/>
    </location>
</feature>
<dbReference type="Gene3D" id="1.20.5.430">
    <property type="match status" value="1"/>
</dbReference>
<reference evidence="3" key="1">
    <citation type="submission" date="2020-06" db="EMBL/GenBank/DDBJ databases">
        <authorList>
            <consortium name="Plant Systems Biology data submission"/>
        </authorList>
    </citation>
    <scope>NUCLEOTIDE SEQUENCE</scope>
    <source>
        <strain evidence="3">D6</strain>
    </source>
</reference>
<dbReference type="GO" id="GO:0003714">
    <property type="term" value="F:transcription corepressor activity"/>
    <property type="evidence" value="ECO:0007669"/>
    <property type="project" value="InterPro"/>
</dbReference>
<comment type="similarity">
    <text evidence="1">Belongs to the HSBP1 family.</text>
</comment>
<dbReference type="Pfam" id="PF06825">
    <property type="entry name" value="HSBP1"/>
    <property type="match status" value="1"/>
</dbReference>